<feature type="chain" id="PRO_5012508231" evidence="9">
    <location>
        <begin position="25"/>
        <end position="428"/>
    </location>
</feature>
<evidence type="ECO:0000259" key="10">
    <source>
        <dbReference type="PROSITE" id="PS50850"/>
    </source>
</evidence>
<gene>
    <name evidence="11" type="ORF">BD324DRAFT_592224</name>
</gene>
<dbReference type="PANTHER" id="PTHR23503:SF8">
    <property type="entry name" value="FACILITATED GLUCOSE TRANSPORTER PROTEIN 1"/>
    <property type="match status" value="1"/>
</dbReference>
<evidence type="ECO:0000256" key="2">
    <source>
        <dbReference type="ARBA" id="ARBA00010992"/>
    </source>
</evidence>
<feature type="transmembrane region" description="Helical" evidence="8">
    <location>
        <begin position="150"/>
        <end position="171"/>
    </location>
</feature>
<dbReference type="Gene3D" id="1.20.1250.20">
    <property type="entry name" value="MFS general substrate transporter like domains"/>
    <property type="match status" value="2"/>
</dbReference>
<feature type="transmembrane region" description="Helical" evidence="8">
    <location>
        <begin position="397"/>
        <end position="414"/>
    </location>
</feature>
<feature type="domain" description="Major facilitator superfamily (MFS) profile" evidence="10">
    <location>
        <begin position="10"/>
        <end position="422"/>
    </location>
</feature>
<dbReference type="InterPro" id="IPR003663">
    <property type="entry name" value="Sugar/inositol_transpt"/>
</dbReference>
<feature type="transmembrane region" description="Helical" evidence="8">
    <location>
        <begin position="300"/>
        <end position="320"/>
    </location>
</feature>
<keyword evidence="12" id="KW-1185">Reference proteome</keyword>
<evidence type="ECO:0000256" key="8">
    <source>
        <dbReference type="SAM" id="Phobius"/>
    </source>
</evidence>
<dbReference type="InterPro" id="IPR005829">
    <property type="entry name" value="Sugar_transporter_CS"/>
</dbReference>
<feature type="transmembrane region" description="Helical" evidence="8">
    <location>
        <begin position="273"/>
        <end position="293"/>
    </location>
</feature>
<dbReference type="PRINTS" id="PR00171">
    <property type="entry name" value="SUGRTRNSPORT"/>
</dbReference>
<dbReference type="GeneID" id="33555620"/>
<sequence>MSSTVGRVFAFAWAVSHALQYGLAITGLNGISDAVTCADKPAGYIPTKGWVTPCVPMDSTRFGFVVSIFTVGGLIGSLSSDYVARKTGRIGTFRVAAFAILIGSVAVGLGASVPAMLFGRVVIGLGCGIATATVPVFLAEIAPPSIRQALGITNQLFIVVGLLTGQALSLPLAKETIWRWVFAVSFFLAIAQLIGSLFVKTPGSSDGEEEQPLLPSEEPMSIRELLTSQDPVIRRGLVVVIITQLAQQACGISPVMYFSTRILKPVFSANSRMVALAVVAWKIPLTILPAFVIERAGSKPILLVSSGFMAISALLLAIGLNANSGPLSATSIVSFVSFFSIGLGPVVWVVLSQVMPPQARTAAGAIGIALNWTANGLISSAFLPLQQWLSRDGKYEGNIFYIFAVSCTVVFIAIRQSYAAFNRAKTAD</sequence>
<proteinExistence type="inferred from homology"/>
<feature type="transmembrane region" description="Helical" evidence="8">
    <location>
        <begin position="177"/>
        <end position="199"/>
    </location>
</feature>
<keyword evidence="5 8" id="KW-1133">Transmembrane helix</keyword>
<name>A0A1Y1UDE7_9TREE</name>
<dbReference type="InParanoid" id="A0A1Y1UDE7"/>
<dbReference type="PROSITE" id="PS50850">
    <property type="entry name" value="MFS"/>
    <property type="match status" value="1"/>
</dbReference>
<feature type="transmembrane region" description="Helical" evidence="8">
    <location>
        <begin position="332"/>
        <end position="351"/>
    </location>
</feature>
<keyword evidence="4 8" id="KW-0812">Transmembrane</keyword>
<keyword evidence="9" id="KW-0732">Signal</keyword>
<evidence type="ECO:0000256" key="9">
    <source>
        <dbReference type="SAM" id="SignalP"/>
    </source>
</evidence>
<feature type="transmembrane region" description="Helical" evidence="8">
    <location>
        <begin position="61"/>
        <end position="79"/>
    </location>
</feature>
<dbReference type="PANTHER" id="PTHR23503">
    <property type="entry name" value="SOLUTE CARRIER FAMILY 2"/>
    <property type="match status" value="1"/>
</dbReference>
<comment type="subcellular location">
    <subcellularLocation>
        <location evidence="1">Membrane</location>
        <topology evidence="1">Multi-pass membrane protein</topology>
    </subcellularLocation>
</comment>
<feature type="transmembrane region" description="Helical" evidence="8">
    <location>
        <begin position="91"/>
        <end position="111"/>
    </location>
</feature>
<keyword evidence="6 8" id="KW-0472">Membrane</keyword>
<organism evidence="11 12">
    <name type="scientific">Kockovaella imperatae</name>
    <dbReference type="NCBI Taxonomy" id="4999"/>
    <lineage>
        <taxon>Eukaryota</taxon>
        <taxon>Fungi</taxon>
        <taxon>Dikarya</taxon>
        <taxon>Basidiomycota</taxon>
        <taxon>Agaricomycotina</taxon>
        <taxon>Tremellomycetes</taxon>
        <taxon>Tremellales</taxon>
        <taxon>Cuniculitremaceae</taxon>
        <taxon>Kockovaella</taxon>
    </lineage>
</organism>
<feature type="signal peptide" evidence="9">
    <location>
        <begin position="1"/>
        <end position="24"/>
    </location>
</feature>
<dbReference type="GO" id="GO:0016020">
    <property type="term" value="C:membrane"/>
    <property type="evidence" value="ECO:0007669"/>
    <property type="project" value="UniProtKB-SubCell"/>
</dbReference>
<feature type="transmembrane region" description="Helical" evidence="8">
    <location>
        <begin position="117"/>
        <end position="138"/>
    </location>
</feature>
<evidence type="ECO:0000256" key="4">
    <source>
        <dbReference type="ARBA" id="ARBA00022692"/>
    </source>
</evidence>
<keyword evidence="3" id="KW-0813">Transport</keyword>
<feature type="transmembrane region" description="Helical" evidence="8">
    <location>
        <begin position="237"/>
        <end position="258"/>
    </location>
</feature>
<dbReference type="Pfam" id="PF00083">
    <property type="entry name" value="Sugar_tr"/>
    <property type="match status" value="2"/>
</dbReference>
<evidence type="ECO:0000256" key="3">
    <source>
        <dbReference type="ARBA" id="ARBA00022448"/>
    </source>
</evidence>
<evidence type="ECO:0000256" key="5">
    <source>
        <dbReference type="ARBA" id="ARBA00022989"/>
    </source>
</evidence>
<dbReference type="InterPro" id="IPR045263">
    <property type="entry name" value="GLUT"/>
</dbReference>
<dbReference type="RefSeq" id="XP_021870190.1">
    <property type="nucleotide sequence ID" value="XM_022013812.1"/>
</dbReference>
<accession>A0A1Y1UDE7</accession>
<dbReference type="EMBL" id="NBSH01000009">
    <property type="protein sequence ID" value="ORX36061.1"/>
    <property type="molecule type" value="Genomic_DNA"/>
</dbReference>
<comment type="caution">
    <text evidence="11">The sequence shown here is derived from an EMBL/GenBank/DDBJ whole genome shotgun (WGS) entry which is preliminary data.</text>
</comment>
<dbReference type="OrthoDB" id="4540492at2759"/>
<evidence type="ECO:0000313" key="11">
    <source>
        <dbReference type="EMBL" id="ORX36061.1"/>
    </source>
</evidence>
<protein>
    <submittedName>
        <fullName evidence="11">Putative vacuolar membrane protein</fullName>
    </submittedName>
</protein>
<dbReference type="PROSITE" id="PS00217">
    <property type="entry name" value="SUGAR_TRANSPORT_2"/>
    <property type="match status" value="1"/>
</dbReference>
<evidence type="ECO:0000256" key="6">
    <source>
        <dbReference type="ARBA" id="ARBA00023136"/>
    </source>
</evidence>
<feature type="transmembrane region" description="Helical" evidence="8">
    <location>
        <begin position="363"/>
        <end position="385"/>
    </location>
</feature>
<dbReference type="Proteomes" id="UP000193218">
    <property type="component" value="Unassembled WGS sequence"/>
</dbReference>
<dbReference type="STRING" id="4999.A0A1Y1UDE7"/>
<evidence type="ECO:0000256" key="1">
    <source>
        <dbReference type="ARBA" id="ARBA00004141"/>
    </source>
</evidence>
<comment type="catalytic activity">
    <reaction evidence="7">
        <text>myo-inositol(out) + H(+)(out) = myo-inositol(in) + H(+)(in)</text>
        <dbReference type="Rhea" id="RHEA:60364"/>
        <dbReference type="ChEBI" id="CHEBI:15378"/>
        <dbReference type="ChEBI" id="CHEBI:17268"/>
    </reaction>
</comment>
<comment type="similarity">
    <text evidence="2">Belongs to the major facilitator superfamily. Sugar transporter (TC 2.A.1.1) family.</text>
</comment>
<dbReference type="InterPro" id="IPR005828">
    <property type="entry name" value="MFS_sugar_transport-like"/>
</dbReference>
<dbReference type="InterPro" id="IPR036259">
    <property type="entry name" value="MFS_trans_sf"/>
</dbReference>
<dbReference type="InterPro" id="IPR020846">
    <property type="entry name" value="MFS_dom"/>
</dbReference>
<dbReference type="SUPFAM" id="SSF103473">
    <property type="entry name" value="MFS general substrate transporter"/>
    <property type="match status" value="1"/>
</dbReference>
<dbReference type="AlphaFoldDB" id="A0A1Y1UDE7"/>
<evidence type="ECO:0000313" key="12">
    <source>
        <dbReference type="Proteomes" id="UP000193218"/>
    </source>
</evidence>
<evidence type="ECO:0000256" key="7">
    <source>
        <dbReference type="ARBA" id="ARBA00049119"/>
    </source>
</evidence>
<dbReference type="GO" id="GO:0015149">
    <property type="term" value="F:hexose transmembrane transporter activity"/>
    <property type="evidence" value="ECO:0007669"/>
    <property type="project" value="TreeGrafter"/>
</dbReference>
<reference evidence="11 12" key="1">
    <citation type="submission" date="2017-03" db="EMBL/GenBank/DDBJ databases">
        <title>Widespread Adenine N6-methylation of Active Genes in Fungi.</title>
        <authorList>
            <consortium name="DOE Joint Genome Institute"/>
            <person name="Mondo S.J."/>
            <person name="Dannebaum R.O."/>
            <person name="Kuo R.C."/>
            <person name="Louie K.B."/>
            <person name="Bewick A.J."/>
            <person name="Labutti K."/>
            <person name="Haridas S."/>
            <person name="Kuo A."/>
            <person name="Salamov A."/>
            <person name="Ahrendt S.R."/>
            <person name="Lau R."/>
            <person name="Bowen B.P."/>
            <person name="Lipzen A."/>
            <person name="Sullivan W."/>
            <person name="Andreopoulos W.B."/>
            <person name="Clum A."/>
            <person name="Lindquist E."/>
            <person name="Daum C."/>
            <person name="Northen T.R."/>
            <person name="Ramamoorthy G."/>
            <person name="Schmitz R.J."/>
            <person name="Gryganskyi A."/>
            <person name="Culley D."/>
            <person name="Magnuson J."/>
            <person name="James T.Y."/>
            <person name="O'Malley M.A."/>
            <person name="Stajich J.E."/>
            <person name="Spatafora J.W."/>
            <person name="Visel A."/>
            <person name="Grigoriev I.V."/>
        </authorList>
    </citation>
    <scope>NUCLEOTIDE SEQUENCE [LARGE SCALE GENOMIC DNA]</scope>
    <source>
        <strain evidence="11 12">NRRL Y-17943</strain>
    </source>
</reference>